<protein>
    <recommendedName>
        <fullName evidence="4">Retrotransposon gag domain-containing protein</fullName>
    </recommendedName>
</protein>
<evidence type="ECO:0000313" key="2">
    <source>
        <dbReference type="EMBL" id="KAL3279485.1"/>
    </source>
</evidence>
<dbReference type="AlphaFoldDB" id="A0ABD2NMD1"/>
<reference evidence="2 3" key="1">
    <citation type="journal article" date="2021" name="BMC Biol.">
        <title>Horizontally acquired antibacterial genes associated with adaptive radiation of ladybird beetles.</title>
        <authorList>
            <person name="Li H.S."/>
            <person name="Tang X.F."/>
            <person name="Huang Y.H."/>
            <person name="Xu Z.Y."/>
            <person name="Chen M.L."/>
            <person name="Du X.Y."/>
            <person name="Qiu B.Y."/>
            <person name="Chen P.T."/>
            <person name="Zhang W."/>
            <person name="Slipinski A."/>
            <person name="Escalona H.E."/>
            <person name="Waterhouse R.M."/>
            <person name="Zwick A."/>
            <person name="Pang H."/>
        </authorList>
    </citation>
    <scope>NUCLEOTIDE SEQUENCE [LARGE SCALE GENOMIC DNA]</scope>
    <source>
        <strain evidence="2">SYSU2018</strain>
    </source>
</reference>
<keyword evidence="3" id="KW-1185">Reference proteome</keyword>
<organism evidence="2 3">
    <name type="scientific">Cryptolaemus montrouzieri</name>
    <dbReference type="NCBI Taxonomy" id="559131"/>
    <lineage>
        <taxon>Eukaryota</taxon>
        <taxon>Metazoa</taxon>
        <taxon>Ecdysozoa</taxon>
        <taxon>Arthropoda</taxon>
        <taxon>Hexapoda</taxon>
        <taxon>Insecta</taxon>
        <taxon>Pterygota</taxon>
        <taxon>Neoptera</taxon>
        <taxon>Endopterygota</taxon>
        <taxon>Coleoptera</taxon>
        <taxon>Polyphaga</taxon>
        <taxon>Cucujiformia</taxon>
        <taxon>Coccinelloidea</taxon>
        <taxon>Coccinellidae</taxon>
        <taxon>Scymninae</taxon>
        <taxon>Scymnini</taxon>
        <taxon>Cryptolaemus</taxon>
    </lineage>
</organism>
<sequence>MSTIQAATEIANTLRPFSGRSEHLEYFINAIDKFFDRYGRTADNSLSEFVFAAICSKIIDEAGDFLLCRHDLNTWPEIKQALRTKFGDKTDRNVLQQQFIYLTKNRYESIAEFLDRLKLLKMRLNLKINSDVESNAATKMALIDQNEVTAVTVLISNCNTELRTLLMLKNPRNIEEATSLVVNHSLMEQHLNLLQDSHHPRTPQKFVNRNSHPNVHNSIPIKPHNNQFQNTHIHQNRSNYQPPVQQRPNNTFPNQPIKYDQRSIKQHFQRILKYGRTADNSLSEFVFAAICSKIIDEAGDFLLCRHDLNTWPEIKQALRTKFGDKTDRNVLQQQFIYLTKNRYESIAEFLDRLKLLKMRLNLKINSDVESNAATKMALIDQNEVTAVTVLISNCNTELRTLLMLKNPRNIEEATSLVVNHSLMEQHLNLLQDSHHPRTPQKFVNRNSHPNVHNSIPIKPHNNQFQNTHIHQNRSNYQPPVQQRPNNTFPNQPIKYDQRSIKQHFPTNSQVFGKPTNVFSPRNSHKPQNKPEPMSTSSRLPSIRTNTQYRPHNTFQRTFPNFISEELTNVETEDKYDDSSESANYCQCCTSTSHVINEGNYLEENSDDSHSFLTNDQDFQDFEIPNDNP</sequence>
<feature type="region of interest" description="Disordered" evidence="1">
    <location>
        <begin position="506"/>
        <end position="540"/>
    </location>
</feature>
<evidence type="ECO:0000256" key="1">
    <source>
        <dbReference type="SAM" id="MobiDB-lite"/>
    </source>
</evidence>
<feature type="compositionally biased region" description="Polar residues" evidence="1">
    <location>
        <begin position="506"/>
        <end position="521"/>
    </location>
</feature>
<dbReference type="PANTHER" id="PTHR33223">
    <property type="entry name" value="CCHC-TYPE DOMAIN-CONTAINING PROTEIN"/>
    <property type="match status" value="1"/>
</dbReference>
<dbReference type="Proteomes" id="UP001516400">
    <property type="component" value="Unassembled WGS sequence"/>
</dbReference>
<proteinExistence type="predicted"/>
<accession>A0ABD2NMD1</accession>
<evidence type="ECO:0000313" key="3">
    <source>
        <dbReference type="Proteomes" id="UP001516400"/>
    </source>
</evidence>
<comment type="caution">
    <text evidence="2">The sequence shown here is derived from an EMBL/GenBank/DDBJ whole genome shotgun (WGS) entry which is preliminary data.</text>
</comment>
<feature type="region of interest" description="Disordered" evidence="1">
    <location>
        <begin position="601"/>
        <end position="628"/>
    </location>
</feature>
<gene>
    <name evidence="2" type="ORF">HHI36_016995</name>
</gene>
<name>A0ABD2NMD1_9CUCU</name>
<dbReference type="EMBL" id="JABFTP020000124">
    <property type="protein sequence ID" value="KAL3279485.1"/>
    <property type="molecule type" value="Genomic_DNA"/>
</dbReference>
<dbReference type="PANTHER" id="PTHR33223:SF6">
    <property type="entry name" value="CCHC-TYPE DOMAIN-CONTAINING PROTEIN"/>
    <property type="match status" value="1"/>
</dbReference>
<evidence type="ECO:0008006" key="4">
    <source>
        <dbReference type="Google" id="ProtNLM"/>
    </source>
</evidence>